<evidence type="ECO:0000313" key="3">
    <source>
        <dbReference type="Proteomes" id="UP001500279"/>
    </source>
</evidence>
<name>A0ABN1JUI7_9BURK</name>
<feature type="transmembrane region" description="Helical" evidence="1">
    <location>
        <begin position="70"/>
        <end position="94"/>
    </location>
</feature>
<keyword evidence="1" id="KW-0472">Membrane</keyword>
<sequence length="106" mass="11661">MLPAPHAVEEDEPEERTVAFRPRLRSRLLLVLWPAFVMAGLLAGLMFAFVDPGSVHDLPGSGESEWSRNAICSLAFLVFWVTTAISSAATLWLVGGLRREREAAPE</sequence>
<evidence type="ECO:0000256" key="1">
    <source>
        <dbReference type="SAM" id="Phobius"/>
    </source>
</evidence>
<accession>A0ABN1JUI7</accession>
<keyword evidence="3" id="KW-1185">Reference proteome</keyword>
<organism evidence="2 3">
    <name type="scientific">Ideonella azotifigens</name>
    <dbReference type="NCBI Taxonomy" id="513160"/>
    <lineage>
        <taxon>Bacteria</taxon>
        <taxon>Pseudomonadati</taxon>
        <taxon>Pseudomonadota</taxon>
        <taxon>Betaproteobacteria</taxon>
        <taxon>Burkholderiales</taxon>
        <taxon>Sphaerotilaceae</taxon>
        <taxon>Ideonella</taxon>
    </lineage>
</organism>
<dbReference type="RefSeq" id="WP_141288733.1">
    <property type="nucleotide sequence ID" value="NZ_BAAAEW010000006.1"/>
</dbReference>
<keyword evidence="1" id="KW-0812">Transmembrane</keyword>
<comment type="caution">
    <text evidence="2">The sequence shown here is derived from an EMBL/GenBank/DDBJ whole genome shotgun (WGS) entry which is preliminary data.</text>
</comment>
<proteinExistence type="predicted"/>
<protein>
    <submittedName>
        <fullName evidence="2">Uncharacterized protein</fullName>
    </submittedName>
</protein>
<gene>
    <name evidence="2" type="ORF">GCM10009107_14990</name>
</gene>
<reference evidence="2 3" key="1">
    <citation type="journal article" date="2019" name="Int. J. Syst. Evol. Microbiol.">
        <title>The Global Catalogue of Microorganisms (GCM) 10K type strain sequencing project: providing services to taxonomists for standard genome sequencing and annotation.</title>
        <authorList>
            <consortium name="The Broad Institute Genomics Platform"/>
            <consortium name="The Broad Institute Genome Sequencing Center for Infectious Disease"/>
            <person name="Wu L."/>
            <person name="Ma J."/>
        </authorList>
    </citation>
    <scope>NUCLEOTIDE SEQUENCE [LARGE SCALE GENOMIC DNA]</scope>
    <source>
        <strain evidence="2 3">JCM 15503</strain>
    </source>
</reference>
<feature type="transmembrane region" description="Helical" evidence="1">
    <location>
        <begin position="28"/>
        <end position="50"/>
    </location>
</feature>
<dbReference type="EMBL" id="BAAAEW010000006">
    <property type="protein sequence ID" value="GAA0746931.1"/>
    <property type="molecule type" value="Genomic_DNA"/>
</dbReference>
<keyword evidence="1" id="KW-1133">Transmembrane helix</keyword>
<dbReference type="Proteomes" id="UP001500279">
    <property type="component" value="Unassembled WGS sequence"/>
</dbReference>
<evidence type="ECO:0000313" key="2">
    <source>
        <dbReference type="EMBL" id="GAA0746931.1"/>
    </source>
</evidence>